<dbReference type="EMBL" id="JBHMFB010000003">
    <property type="protein sequence ID" value="MFB9088160.1"/>
    <property type="molecule type" value="Genomic_DNA"/>
</dbReference>
<gene>
    <name evidence="1" type="ORF">ACFFUU_00940</name>
</gene>
<evidence type="ECO:0000313" key="2">
    <source>
        <dbReference type="Proteomes" id="UP001589576"/>
    </source>
</evidence>
<protein>
    <recommendedName>
        <fullName evidence="3">GNAT family N-acetyltransferase</fullName>
    </recommendedName>
</protein>
<dbReference type="Gene3D" id="3.40.630.30">
    <property type="match status" value="1"/>
</dbReference>
<sequence length="311" mass="35976">MEVIEIDSKSYAEIFSKPSHVFNSAIFNSFNAYKCENVYYLIFKDTKVRLGIILGLREGVLISPFSAPFGGFEYLREDIRLFQIDTALDALKNWSKAYGFKGINIVLPPFFYRENFLNKLSNSLFRAGYLYSNVNLNYQYYLSNFNDNYVSTICHNTRRNLKIAFKSELFFEKINVEEGDMAYDIIVQNRKERGFPLNMTWKQVLETISIIPIDFFVVKKDNINIASAIIFHVADGIVQVVYWGDLPQFSDNKTMNFLAYNIFKHYKESGIKIVDVGPSTENSIPNHGLCEFKESIGCDLSPKYSFCKKIE</sequence>
<accession>A0ABV5GAL2</accession>
<dbReference type="InterPro" id="IPR016181">
    <property type="entry name" value="Acyl_CoA_acyltransferase"/>
</dbReference>
<organism evidence="1 2">
    <name type="scientific">Flavobacterium paronense</name>
    <dbReference type="NCBI Taxonomy" id="1392775"/>
    <lineage>
        <taxon>Bacteria</taxon>
        <taxon>Pseudomonadati</taxon>
        <taxon>Bacteroidota</taxon>
        <taxon>Flavobacteriia</taxon>
        <taxon>Flavobacteriales</taxon>
        <taxon>Flavobacteriaceae</taxon>
        <taxon>Flavobacterium</taxon>
    </lineage>
</organism>
<name>A0ABV5GAL2_9FLAO</name>
<dbReference type="Proteomes" id="UP001589576">
    <property type="component" value="Unassembled WGS sequence"/>
</dbReference>
<reference evidence="1 2" key="1">
    <citation type="submission" date="2024-09" db="EMBL/GenBank/DDBJ databases">
        <authorList>
            <person name="Sun Q."/>
            <person name="Mori K."/>
        </authorList>
    </citation>
    <scope>NUCLEOTIDE SEQUENCE [LARGE SCALE GENOMIC DNA]</scope>
    <source>
        <strain evidence="1 2">CECT 8460</strain>
    </source>
</reference>
<comment type="caution">
    <text evidence="1">The sequence shown here is derived from an EMBL/GenBank/DDBJ whole genome shotgun (WGS) entry which is preliminary data.</text>
</comment>
<evidence type="ECO:0000313" key="1">
    <source>
        <dbReference type="EMBL" id="MFB9088160.1"/>
    </source>
</evidence>
<dbReference type="RefSeq" id="WP_290284767.1">
    <property type="nucleotide sequence ID" value="NZ_JAUFQN010000019.1"/>
</dbReference>
<evidence type="ECO:0008006" key="3">
    <source>
        <dbReference type="Google" id="ProtNLM"/>
    </source>
</evidence>
<proteinExistence type="predicted"/>
<keyword evidence="2" id="KW-1185">Reference proteome</keyword>
<dbReference type="SUPFAM" id="SSF55729">
    <property type="entry name" value="Acyl-CoA N-acyltransferases (Nat)"/>
    <property type="match status" value="1"/>
</dbReference>